<accession>A0A2Z6AXC7</accession>
<dbReference type="EMBL" id="AP017378">
    <property type="protein sequence ID" value="BBD07870.1"/>
    <property type="molecule type" value="Genomic_DNA"/>
</dbReference>
<dbReference type="KEGG" id="dfl:DFE_1144"/>
<dbReference type="PROSITE" id="PS51831">
    <property type="entry name" value="HD"/>
    <property type="match status" value="1"/>
</dbReference>
<dbReference type="Gene3D" id="1.10.3210.10">
    <property type="entry name" value="Hypothetical protein af1432"/>
    <property type="match status" value="1"/>
</dbReference>
<gene>
    <name evidence="2" type="ORF">DFE_1144</name>
</gene>
<dbReference type="RefSeq" id="WP_126377493.1">
    <property type="nucleotide sequence ID" value="NZ_AP017378.1"/>
</dbReference>
<feature type="domain" description="HD" evidence="1">
    <location>
        <begin position="63"/>
        <end position="175"/>
    </location>
</feature>
<keyword evidence="3" id="KW-1185">Reference proteome</keyword>
<evidence type="ECO:0000259" key="1">
    <source>
        <dbReference type="PROSITE" id="PS51831"/>
    </source>
</evidence>
<organism evidence="2 3">
    <name type="scientific">Desulfovibrio ferrophilus</name>
    <dbReference type="NCBI Taxonomy" id="241368"/>
    <lineage>
        <taxon>Bacteria</taxon>
        <taxon>Pseudomonadati</taxon>
        <taxon>Thermodesulfobacteriota</taxon>
        <taxon>Desulfovibrionia</taxon>
        <taxon>Desulfovibrionales</taxon>
        <taxon>Desulfovibrionaceae</taxon>
        <taxon>Desulfovibrio</taxon>
    </lineage>
</organism>
<dbReference type="CDD" id="cd00077">
    <property type="entry name" value="HDc"/>
    <property type="match status" value="1"/>
</dbReference>
<dbReference type="InterPro" id="IPR006674">
    <property type="entry name" value="HD_domain"/>
</dbReference>
<proteinExistence type="predicted"/>
<dbReference type="OrthoDB" id="5448782at2"/>
<dbReference type="AlphaFoldDB" id="A0A2Z6AXC7"/>
<name>A0A2Z6AXC7_9BACT</name>
<dbReference type="Proteomes" id="UP000269883">
    <property type="component" value="Chromosome"/>
</dbReference>
<evidence type="ECO:0000313" key="2">
    <source>
        <dbReference type="EMBL" id="BBD07870.1"/>
    </source>
</evidence>
<protein>
    <recommendedName>
        <fullName evidence="1">HD domain-containing protein</fullName>
    </recommendedName>
</protein>
<dbReference type="InterPro" id="IPR003607">
    <property type="entry name" value="HD/PDEase_dom"/>
</dbReference>
<sequence>MNKTLLRMKQEAKSLVAEQEMPGFYQACAPELDFSRTSFFDHPLIHRLREDVIPFLYDDYGHGIDHSKKVAIEGGAIVLVEMKGGNMTRARHLALLAQMAGLLHDICRLEEDHAARGAELSETILLDYPLEKEDKERIAFAIADHEAFSNRKQTEDPEALLLSKALYDADKFRWGPDNFATTLWEMCDYNDIPVQEILDRFPSGVKKIEEVASTFRTSVGQTFGPQFIELGLSLGRDIHERLIQVIQEDQD</sequence>
<evidence type="ECO:0000313" key="3">
    <source>
        <dbReference type="Proteomes" id="UP000269883"/>
    </source>
</evidence>
<dbReference type="SUPFAM" id="SSF109604">
    <property type="entry name" value="HD-domain/PDEase-like"/>
    <property type="match status" value="1"/>
</dbReference>
<reference evidence="2 3" key="1">
    <citation type="journal article" date="2018" name="Sci. Adv.">
        <title>Multi-heme cytochromes provide a pathway for survival in energy-limited environments.</title>
        <authorList>
            <person name="Deng X."/>
            <person name="Dohmae N."/>
            <person name="Nealson K.H."/>
            <person name="Hashimoto K."/>
            <person name="Okamoto A."/>
        </authorList>
    </citation>
    <scope>NUCLEOTIDE SEQUENCE [LARGE SCALE GENOMIC DNA]</scope>
    <source>
        <strain evidence="2 3">IS5</strain>
    </source>
</reference>